<evidence type="ECO:0000256" key="1">
    <source>
        <dbReference type="ARBA" id="ARBA00004141"/>
    </source>
</evidence>
<evidence type="ECO:0000259" key="11">
    <source>
        <dbReference type="Pfam" id="PF16916"/>
    </source>
</evidence>
<keyword evidence="7 9" id="KW-0472">Membrane</keyword>
<dbReference type="GO" id="GO:0005385">
    <property type="term" value="F:zinc ion transmembrane transporter activity"/>
    <property type="evidence" value="ECO:0007669"/>
    <property type="project" value="TreeGrafter"/>
</dbReference>
<dbReference type="NCBIfam" id="TIGR01297">
    <property type="entry name" value="CDF"/>
    <property type="match status" value="1"/>
</dbReference>
<evidence type="ECO:0000256" key="9">
    <source>
        <dbReference type="SAM" id="Phobius"/>
    </source>
</evidence>
<gene>
    <name evidence="12" type="ORF">AKJ09_10898</name>
</gene>
<dbReference type="GO" id="GO:0006882">
    <property type="term" value="P:intracellular zinc ion homeostasis"/>
    <property type="evidence" value="ECO:0007669"/>
    <property type="project" value="TreeGrafter"/>
</dbReference>
<dbReference type="GO" id="GO:0010312">
    <property type="term" value="P:detoxification of zinc ion"/>
    <property type="evidence" value="ECO:0007669"/>
    <property type="project" value="TreeGrafter"/>
</dbReference>
<feature type="compositionally biased region" description="Basic residues" evidence="8">
    <location>
        <begin position="165"/>
        <end position="177"/>
    </location>
</feature>
<keyword evidence="6 9" id="KW-1133">Transmembrane helix</keyword>
<dbReference type="KEGG" id="llu:AKJ09_10898"/>
<proteinExistence type="inferred from homology"/>
<evidence type="ECO:0000313" key="12">
    <source>
        <dbReference type="EMBL" id="AKV04235.1"/>
    </source>
</evidence>
<dbReference type="InterPro" id="IPR027470">
    <property type="entry name" value="Cation_efflux_CTD"/>
</dbReference>
<organism evidence="12 13">
    <name type="scientific">Labilithrix luteola</name>
    <dbReference type="NCBI Taxonomy" id="1391654"/>
    <lineage>
        <taxon>Bacteria</taxon>
        <taxon>Pseudomonadati</taxon>
        <taxon>Myxococcota</taxon>
        <taxon>Polyangia</taxon>
        <taxon>Polyangiales</taxon>
        <taxon>Labilitrichaceae</taxon>
        <taxon>Labilithrix</taxon>
    </lineage>
</organism>
<dbReference type="Proteomes" id="UP000064967">
    <property type="component" value="Chromosome"/>
</dbReference>
<reference evidence="12 13" key="1">
    <citation type="submission" date="2015-08" db="EMBL/GenBank/DDBJ databases">
        <authorList>
            <person name="Babu N.S."/>
            <person name="Beckwith C.J."/>
            <person name="Beseler K.G."/>
            <person name="Brison A."/>
            <person name="Carone J.V."/>
            <person name="Caskin T.P."/>
            <person name="Diamond M."/>
            <person name="Durham M.E."/>
            <person name="Foxe J.M."/>
            <person name="Go M."/>
            <person name="Henderson B.A."/>
            <person name="Jones I.B."/>
            <person name="McGettigan J.A."/>
            <person name="Micheletti S.J."/>
            <person name="Nasrallah M.E."/>
            <person name="Ortiz D."/>
            <person name="Piller C.R."/>
            <person name="Privatt S.R."/>
            <person name="Schneider S.L."/>
            <person name="Sharp S."/>
            <person name="Smith T.C."/>
            <person name="Stanton J.D."/>
            <person name="Ullery H.E."/>
            <person name="Wilson R.J."/>
            <person name="Serrano M.G."/>
            <person name="Buck G."/>
            <person name="Lee V."/>
            <person name="Wang Y."/>
            <person name="Carvalho R."/>
            <person name="Voegtly L."/>
            <person name="Shi R."/>
            <person name="Duckworth R."/>
            <person name="Johnson A."/>
            <person name="Loviza R."/>
            <person name="Walstead R."/>
            <person name="Shah Z."/>
            <person name="Kiflezghi M."/>
            <person name="Wade K."/>
            <person name="Ball S.L."/>
            <person name="Bradley K.W."/>
            <person name="Asai D.J."/>
            <person name="Bowman C.A."/>
            <person name="Russell D.A."/>
            <person name="Pope W.H."/>
            <person name="Jacobs-Sera D."/>
            <person name="Hendrix R.W."/>
            <person name="Hatfull G.F."/>
        </authorList>
    </citation>
    <scope>NUCLEOTIDE SEQUENCE [LARGE SCALE GENOMIC DNA]</scope>
    <source>
        <strain evidence="12 13">DSM 27648</strain>
    </source>
</reference>
<dbReference type="Pfam" id="PF16916">
    <property type="entry name" value="ZT_dimer"/>
    <property type="match status" value="1"/>
</dbReference>
<keyword evidence="3" id="KW-0813">Transport</keyword>
<dbReference type="RefSeq" id="WP_146654877.1">
    <property type="nucleotide sequence ID" value="NZ_CP012333.1"/>
</dbReference>
<feature type="transmembrane region" description="Helical" evidence="9">
    <location>
        <begin position="92"/>
        <end position="113"/>
    </location>
</feature>
<evidence type="ECO:0000313" key="13">
    <source>
        <dbReference type="Proteomes" id="UP000064967"/>
    </source>
</evidence>
<feature type="region of interest" description="Disordered" evidence="8">
    <location>
        <begin position="155"/>
        <end position="236"/>
    </location>
</feature>
<dbReference type="InterPro" id="IPR036837">
    <property type="entry name" value="Cation_efflux_CTD_sf"/>
</dbReference>
<keyword evidence="4 9" id="KW-0812">Transmembrane</keyword>
<dbReference type="InterPro" id="IPR002524">
    <property type="entry name" value="Cation_efflux"/>
</dbReference>
<dbReference type="Gene3D" id="1.20.1510.10">
    <property type="entry name" value="Cation efflux protein transmembrane domain"/>
    <property type="match status" value="1"/>
</dbReference>
<dbReference type="STRING" id="1391654.AKJ09_10898"/>
<keyword evidence="5" id="KW-0862">Zinc</keyword>
<dbReference type="PANTHER" id="PTHR45820">
    <property type="entry name" value="FI23527P1"/>
    <property type="match status" value="1"/>
</dbReference>
<evidence type="ECO:0000256" key="5">
    <source>
        <dbReference type="ARBA" id="ARBA00022833"/>
    </source>
</evidence>
<feature type="transmembrane region" description="Helical" evidence="9">
    <location>
        <begin position="250"/>
        <end position="271"/>
    </location>
</feature>
<feature type="transmembrane region" description="Helical" evidence="9">
    <location>
        <begin position="277"/>
        <end position="295"/>
    </location>
</feature>
<accession>A0A0K1QFP6</accession>
<feature type="domain" description="Cation efflux protein cytoplasmic" evidence="11">
    <location>
        <begin position="308"/>
        <end position="378"/>
    </location>
</feature>
<feature type="transmembrane region" description="Helical" evidence="9">
    <location>
        <begin position="125"/>
        <end position="145"/>
    </location>
</feature>
<dbReference type="InterPro" id="IPR027469">
    <property type="entry name" value="Cation_efflux_TMD_sf"/>
</dbReference>
<evidence type="ECO:0000256" key="7">
    <source>
        <dbReference type="ARBA" id="ARBA00023136"/>
    </source>
</evidence>
<dbReference type="SUPFAM" id="SSF160240">
    <property type="entry name" value="Cation efflux protein cytoplasmic domain-like"/>
    <property type="match status" value="1"/>
</dbReference>
<dbReference type="OrthoDB" id="9809646at2"/>
<comment type="similarity">
    <text evidence="2">Belongs to the cation diffusion facilitator (CDF) transporter (TC 2.A.4) family. SLC30A subfamily.</text>
</comment>
<evidence type="ECO:0000256" key="4">
    <source>
        <dbReference type="ARBA" id="ARBA00022692"/>
    </source>
</evidence>
<dbReference type="AlphaFoldDB" id="A0A0K1QFP6"/>
<evidence type="ECO:0000256" key="6">
    <source>
        <dbReference type="ARBA" id="ARBA00022989"/>
    </source>
</evidence>
<dbReference type="EMBL" id="CP012333">
    <property type="protein sequence ID" value="AKV04235.1"/>
    <property type="molecule type" value="Genomic_DNA"/>
</dbReference>
<feature type="transmembrane region" description="Helical" evidence="9">
    <location>
        <begin position="24"/>
        <end position="42"/>
    </location>
</feature>
<dbReference type="SUPFAM" id="SSF161111">
    <property type="entry name" value="Cation efflux protein transmembrane domain-like"/>
    <property type="match status" value="1"/>
</dbReference>
<feature type="compositionally biased region" description="Basic and acidic residues" evidence="8">
    <location>
        <begin position="178"/>
        <end position="226"/>
    </location>
</feature>
<dbReference type="GO" id="GO:0016020">
    <property type="term" value="C:membrane"/>
    <property type="evidence" value="ECO:0007669"/>
    <property type="project" value="UniProtKB-SubCell"/>
</dbReference>
<evidence type="ECO:0000259" key="10">
    <source>
        <dbReference type="Pfam" id="PF01545"/>
    </source>
</evidence>
<evidence type="ECO:0000256" key="2">
    <source>
        <dbReference type="ARBA" id="ARBA00008873"/>
    </source>
</evidence>
<sequence>MSSEVHADVAPVATATEQKQARRLLVVLVVIALFFVFELMGAKAAQSDVLEADAFHLLMDVFALGISLGAMRIASARPNARFTFGLRRAESLAALVNGALVIGVCIELVRDAFEDLGSHRVPKSGLMLIVASAALVVNGLSAWLLHGVMGLHGHGHAHGHDHGHGHGHGHGSAHKHDHAHDHAHDHHDHGHAHGEHDHACKDDGHDHVHHDHGHDHAHDAHAHGHADDDEGEHPAAHAHHLNLRGAWLHLMGDALGSLAAFAAGLAIRMGAPPIVDPLASFLVVAILLVGAYRLLRDAGYVLLEAAPPQLPVNRIRKVILAHPGVLGVHALHVWSLGTGHDAVMVHVTADGTDTALGTRLGDILRTRFQVEYVTVQVDAQPRN</sequence>
<dbReference type="Pfam" id="PF01545">
    <property type="entry name" value="Cation_efflux"/>
    <property type="match status" value="1"/>
</dbReference>
<feature type="transmembrane region" description="Helical" evidence="9">
    <location>
        <begin position="54"/>
        <end position="71"/>
    </location>
</feature>
<evidence type="ECO:0000256" key="8">
    <source>
        <dbReference type="SAM" id="MobiDB-lite"/>
    </source>
</evidence>
<dbReference type="InterPro" id="IPR058533">
    <property type="entry name" value="Cation_efflux_TM"/>
</dbReference>
<dbReference type="PANTHER" id="PTHR45820:SF4">
    <property type="entry name" value="ZINC TRANSPORTER 63C, ISOFORM F"/>
    <property type="match status" value="1"/>
</dbReference>
<evidence type="ECO:0000256" key="3">
    <source>
        <dbReference type="ARBA" id="ARBA00022448"/>
    </source>
</evidence>
<name>A0A0K1QFP6_9BACT</name>
<keyword evidence="13" id="KW-1185">Reference proteome</keyword>
<feature type="domain" description="Cation efflux protein transmembrane" evidence="10">
    <location>
        <begin position="24"/>
        <end position="303"/>
    </location>
</feature>
<protein>
    <submittedName>
        <fullName evidence="12">Cobalt-zinc-cadmium resistance protein CzcD</fullName>
    </submittedName>
</protein>
<comment type="subcellular location">
    <subcellularLocation>
        <location evidence="1">Membrane</location>
        <topology evidence="1">Multi-pass membrane protein</topology>
    </subcellularLocation>
</comment>